<dbReference type="AlphaFoldDB" id="A0AAV1I6R5"/>
<evidence type="ECO:0000256" key="1">
    <source>
        <dbReference type="SAM" id="MobiDB-lite"/>
    </source>
</evidence>
<feature type="compositionally biased region" description="Low complexity" evidence="1">
    <location>
        <begin position="227"/>
        <end position="237"/>
    </location>
</feature>
<dbReference type="Proteomes" id="UP001314263">
    <property type="component" value="Unassembled WGS sequence"/>
</dbReference>
<name>A0AAV1I6R5_9CHLO</name>
<organism evidence="2 3">
    <name type="scientific">Coccomyxa viridis</name>
    <dbReference type="NCBI Taxonomy" id="1274662"/>
    <lineage>
        <taxon>Eukaryota</taxon>
        <taxon>Viridiplantae</taxon>
        <taxon>Chlorophyta</taxon>
        <taxon>core chlorophytes</taxon>
        <taxon>Trebouxiophyceae</taxon>
        <taxon>Trebouxiophyceae incertae sedis</taxon>
        <taxon>Coccomyxaceae</taxon>
        <taxon>Coccomyxa</taxon>
    </lineage>
</organism>
<evidence type="ECO:0000313" key="3">
    <source>
        <dbReference type="Proteomes" id="UP001314263"/>
    </source>
</evidence>
<comment type="caution">
    <text evidence="2">The sequence shown here is derived from an EMBL/GenBank/DDBJ whole genome shotgun (WGS) entry which is preliminary data.</text>
</comment>
<evidence type="ECO:0008006" key="4">
    <source>
        <dbReference type="Google" id="ProtNLM"/>
    </source>
</evidence>
<proteinExistence type="predicted"/>
<reference evidence="2 3" key="1">
    <citation type="submission" date="2023-10" db="EMBL/GenBank/DDBJ databases">
        <authorList>
            <person name="Maclean D."/>
            <person name="Macfadyen A."/>
        </authorList>
    </citation>
    <scope>NUCLEOTIDE SEQUENCE [LARGE SCALE GENOMIC DNA]</scope>
</reference>
<sequence>MVKEEEISFAVDNVTAQMFSDLFRDSETIRAHHIMLNKNPNIRVGEWLEGTRRVAFLTTYQAPAWVKKLIRFEVIKVVEMQRLREVRDAGGHEVVDMTMTSEPAIYVPFWGSNVKMGEVVFRVRSAPGASGCMVNTHLTCSADQFKFLWGIKGHVERIMLQESKRVALSYVDFATKLATCAPGLEAVWDASRKKAIVPGLDLKGMAAATDEAGAPSSRREGEVTQRGASTTSSSSGASVYYDASEELSTTLDSSGAGQEAHLLLQASGRHDHTIDALQNMLCSVRGDIRALREHSCAAGEQQQWRSFLNGAALGASTACLVTACMLYWRAIRQ</sequence>
<accession>A0AAV1I6R5</accession>
<protein>
    <recommendedName>
        <fullName evidence="4">VASt domain-containing protein</fullName>
    </recommendedName>
</protein>
<keyword evidence="3" id="KW-1185">Reference proteome</keyword>
<evidence type="ECO:0000313" key="2">
    <source>
        <dbReference type="EMBL" id="CAK0779137.1"/>
    </source>
</evidence>
<feature type="region of interest" description="Disordered" evidence="1">
    <location>
        <begin position="208"/>
        <end position="237"/>
    </location>
</feature>
<dbReference type="EMBL" id="CAUYUE010000005">
    <property type="protein sequence ID" value="CAK0779137.1"/>
    <property type="molecule type" value="Genomic_DNA"/>
</dbReference>
<gene>
    <name evidence="2" type="ORF">CVIRNUC_004703</name>
</gene>